<sequence length="92" mass="10189">MSDWSSTDPHSTNFVDTQSIHDRSAPLSYNPSNMYDPTTPLGYLRYIEERERVQSIGEDLPALAGPTPLKMCDIALMLVFGILGAIVLSIVF</sequence>
<feature type="transmembrane region" description="Helical" evidence="2">
    <location>
        <begin position="74"/>
        <end position="91"/>
    </location>
</feature>
<evidence type="ECO:0000256" key="2">
    <source>
        <dbReference type="SAM" id="Phobius"/>
    </source>
</evidence>
<proteinExistence type="predicted"/>
<accession>A0A7G6W198</accession>
<keyword evidence="3" id="KW-0614">Plasmid</keyword>
<dbReference type="Proteomes" id="UP000515297">
    <property type="component" value="Plasmid plas2"/>
</dbReference>
<keyword evidence="2" id="KW-0812">Transmembrane</keyword>
<gene>
    <name evidence="3" type="ORF">H4O24_19645</name>
</gene>
<geneLocation type="plasmid" evidence="3 4">
    <name>plas2</name>
</geneLocation>
<reference evidence="3 4" key="1">
    <citation type="submission" date="2020-08" db="EMBL/GenBank/DDBJ databases">
        <authorList>
            <person name="Liu G."/>
            <person name="Sun C."/>
        </authorList>
    </citation>
    <scope>NUCLEOTIDE SEQUENCE [LARGE SCALE GENOMIC DNA]</scope>
    <source>
        <strain evidence="3 4">OT19</strain>
        <plasmid evidence="3 4">plas2</plasmid>
    </source>
</reference>
<feature type="compositionally biased region" description="Polar residues" evidence="1">
    <location>
        <begin position="1"/>
        <end position="18"/>
    </location>
</feature>
<evidence type="ECO:0000313" key="3">
    <source>
        <dbReference type="EMBL" id="QNE07763.1"/>
    </source>
</evidence>
<protein>
    <submittedName>
        <fullName evidence="3">Uncharacterized protein</fullName>
    </submittedName>
</protein>
<dbReference type="RefSeq" id="WP_185886190.1">
    <property type="nucleotide sequence ID" value="NZ_CP060054.1"/>
</dbReference>
<dbReference type="AlphaFoldDB" id="A0A7G6W198"/>
<evidence type="ECO:0000313" key="4">
    <source>
        <dbReference type="Proteomes" id="UP000515297"/>
    </source>
</evidence>
<keyword evidence="2" id="KW-1133">Transmembrane helix</keyword>
<organism evidence="3 4">
    <name type="scientific">Croceicoccus marinus</name>
    <dbReference type="NCBI Taxonomy" id="450378"/>
    <lineage>
        <taxon>Bacteria</taxon>
        <taxon>Pseudomonadati</taxon>
        <taxon>Pseudomonadota</taxon>
        <taxon>Alphaproteobacteria</taxon>
        <taxon>Sphingomonadales</taxon>
        <taxon>Erythrobacteraceae</taxon>
        <taxon>Croceicoccus</taxon>
    </lineage>
</organism>
<feature type="region of interest" description="Disordered" evidence="1">
    <location>
        <begin position="1"/>
        <end position="33"/>
    </location>
</feature>
<keyword evidence="2" id="KW-0472">Membrane</keyword>
<name>A0A7G6W198_9SPHN</name>
<evidence type="ECO:0000256" key="1">
    <source>
        <dbReference type="SAM" id="MobiDB-lite"/>
    </source>
</evidence>
<dbReference type="EMBL" id="CP060054">
    <property type="protein sequence ID" value="QNE07763.1"/>
    <property type="molecule type" value="Genomic_DNA"/>
</dbReference>